<dbReference type="InterPro" id="IPR002379">
    <property type="entry name" value="ATPase_proteolipid_c-like_dom"/>
</dbReference>
<evidence type="ECO:0000256" key="9">
    <source>
        <dbReference type="ARBA" id="ARBA00046574"/>
    </source>
</evidence>
<keyword evidence="6 10" id="KW-1133">Transmembrane helix</keyword>
<dbReference type="Gene3D" id="1.20.120.610">
    <property type="entry name" value="lithium bound rotor ring of v- atpase"/>
    <property type="match status" value="1"/>
</dbReference>
<keyword evidence="8 10" id="KW-0472">Membrane</keyword>
<dbReference type="Pfam" id="PF00137">
    <property type="entry name" value="ATP-synt_C"/>
    <property type="match status" value="1"/>
</dbReference>
<feature type="domain" description="V-ATPase proteolipid subunit C-like" evidence="11">
    <location>
        <begin position="58"/>
        <end position="117"/>
    </location>
</feature>
<keyword evidence="12" id="KW-1185">Reference proteome</keyword>
<evidence type="ECO:0000256" key="2">
    <source>
        <dbReference type="ARBA" id="ARBA00007296"/>
    </source>
</evidence>
<evidence type="ECO:0000313" key="13">
    <source>
        <dbReference type="WBParaSite" id="nRc.2.0.1.t29633-RA"/>
    </source>
</evidence>
<dbReference type="PRINTS" id="PR00122">
    <property type="entry name" value="VACATPASE"/>
</dbReference>
<keyword evidence="7 10" id="KW-0406">Ion transport</keyword>
<comment type="subunit">
    <text evidence="9">V-ATPase is a heteromultimeric enzyme made up of two complexes: the ATP-hydrolytic V1 complex and the proton translocation V0 complex. The V1 complex consists of three catalytic AB heterodimers that form a heterohexamer, three peripheral stalks each consisting of EG heterodimers, one central rotor including subunits D and F, and the regulatory subunits C and H. The proton translocation complex V0 consists of the proton transport subunit a, a ring of proteolipid subunits c9c'', rotary subunit d, subunits e and f, and the accessory subunits vah-19/Ac45 and vah-20/PRR.</text>
</comment>
<evidence type="ECO:0000256" key="6">
    <source>
        <dbReference type="ARBA" id="ARBA00022989"/>
    </source>
</evidence>
<feature type="transmembrane region" description="Helical" evidence="10">
    <location>
        <begin position="19"/>
        <end position="40"/>
    </location>
</feature>
<evidence type="ECO:0000313" key="12">
    <source>
        <dbReference type="Proteomes" id="UP000887565"/>
    </source>
</evidence>
<evidence type="ECO:0000256" key="3">
    <source>
        <dbReference type="ARBA" id="ARBA00022448"/>
    </source>
</evidence>
<evidence type="ECO:0000256" key="10">
    <source>
        <dbReference type="RuleBase" id="RU363060"/>
    </source>
</evidence>
<comment type="function">
    <text evidence="10">Proton-conducting pore forming of the V0 complex of vacuolar(H+)-ATPase (V-ATPase), a multisubunit enzyme composed of a peripheral complex (V1) that hydrolyzes ATP and a membrane integral complex (V0) that translocates protons. V-ATPase is responsible for acidifying and maintaining the pH of intracellular compartments and in some cell types, is targeted to the plasma membrane, where it is responsible for acidifying the extracellular environment.</text>
</comment>
<proteinExistence type="inferred from homology"/>
<protein>
    <recommendedName>
        <fullName evidence="10">V-type proton ATPase proteolipid subunit</fullName>
    </recommendedName>
</protein>
<dbReference type="GO" id="GO:0005774">
    <property type="term" value="C:vacuolar membrane"/>
    <property type="evidence" value="ECO:0007669"/>
    <property type="project" value="UniProtKB-SubCell"/>
</dbReference>
<evidence type="ECO:0000259" key="11">
    <source>
        <dbReference type="Pfam" id="PF00137"/>
    </source>
</evidence>
<reference evidence="13" key="1">
    <citation type="submission" date="2022-11" db="UniProtKB">
        <authorList>
            <consortium name="WormBaseParasite"/>
        </authorList>
    </citation>
    <scope>IDENTIFICATION</scope>
</reference>
<dbReference type="SUPFAM" id="SSF81333">
    <property type="entry name" value="F1F0 ATP synthase subunit C"/>
    <property type="match status" value="1"/>
</dbReference>
<evidence type="ECO:0000256" key="5">
    <source>
        <dbReference type="ARBA" id="ARBA00022781"/>
    </source>
</evidence>
<accession>A0A915JU57</accession>
<keyword evidence="5 10" id="KW-0375">Hydrogen ion transport</keyword>
<evidence type="ECO:0000256" key="1">
    <source>
        <dbReference type="ARBA" id="ARBA00004141"/>
    </source>
</evidence>
<sequence length="120" mass="12354">MEGIAELGKMKPALIMRSIVPVVMAGILGINGLAVSVIILGKLKGSGDYSLYEGLRSLSAGITVGLSNFASGFAIGQLGDSGSRAMGYRPIIFTAFVAMQGFAMVIGLYGLIVAVILVTQ</sequence>
<dbReference type="GO" id="GO:0046961">
    <property type="term" value="F:proton-transporting ATPase activity, rotational mechanism"/>
    <property type="evidence" value="ECO:0007669"/>
    <property type="project" value="InterPro"/>
</dbReference>
<dbReference type="AlphaFoldDB" id="A0A915JU57"/>
<organism evidence="12 13">
    <name type="scientific">Romanomermis culicivorax</name>
    <name type="common">Nematode worm</name>
    <dbReference type="NCBI Taxonomy" id="13658"/>
    <lineage>
        <taxon>Eukaryota</taxon>
        <taxon>Metazoa</taxon>
        <taxon>Ecdysozoa</taxon>
        <taxon>Nematoda</taxon>
        <taxon>Enoplea</taxon>
        <taxon>Dorylaimia</taxon>
        <taxon>Mermithida</taxon>
        <taxon>Mermithoidea</taxon>
        <taxon>Mermithidae</taxon>
        <taxon>Romanomermis</taxon>
    </lineage>
</organism>
<comment type="similarity">
    <text evidence="2 10">Belongs to the V-ATPase proteolipid subunit family.</text>
</comment>
<dbReference type="InterPro" id="IPR000245">
    <property type="entry name" value="ATPase_proteolipid_csu"/>
</dbReference>
<feature type="transmembrane region" description="Helical" evidence="10">
    <location>
        <begin position="60"/>
        <end position="79"/>
    </location>
</feature>
<comment type="subcellular location">
    <subcellularLocation>
        <location evidence="1">Membrane</location>
        <topology evidence="1">Multi-pass membrane protein</topology>
    </subcellularLocation>
    <subcellularLocation>
        <location evidence="10">Vacuole membrane</location>
        <topology evidence="10">Multi-pass membrane protein</topology>
    </subcellularLocation>
</comment>
<dbReference type="InterPro" id="IPR011555">
    <property type="entry name" value="ATPase_proteolipid_su_C_euk"/>
</dbReference>
<keyword evidence="10" id="KW-0926">Vacuole</keyword>
<keyword evidence="4 10" id="KW-0812">Transmembrane</keyword>
<feature type="transmembrane region" description="Helical" evidence="10">
    <location>
        <begin position="91"/>
        <end position="118"/>
    </location>
</feature>
<dbReference type="PANTHER" id="PTHR10263">
    <property type="entry name" value="V-TYPE PROTON ATPASE PROTEOLIPID SUBUNIT"/>
    <property type="match status" value="1"/>
</dbReference>
<dbReference type="WBParaSite" id="nRc.2.0.1.t29633-RA">
    <property type="protein sequence ID" value="nRc.2.0.1.t29633-RA"/>
    <property type="gene ID" value="nRc.2.0.1.g29633"/>
</dbReference>
<dbReference type="Proteomes" id="UP000887565">
    <property type="component" value="Unplaced"/>
</dbReference>
<keyword evidence="3 10" id="KW-0813">Transport</keyword>
<dbReference type="NCBIfam" id="TIGR01100">
    <property type="entry name" value="V_ATP_synt_C"/>
    <property type="match status" value="1"/>
</dbReference>
<dbReference type="InterPro" id="IPR035921">
    <property type="entry name" value="F/V-ATP_Csub_sf"/>
</dbReference>
<evidence type="ECO:0000256" key="7">
    <source>
        <dbReference type="ARBA" id="ARBA00023065"/>
    </source>
</evidence>
<name>A0A915JU57_ROMCU</name>
<evidence type="ECO:0000256" key="8">
    <source>
        <dbReference type="ARBA" id="ARBA00023136"/>
    </source>
</evidence>
<evidence type="ECO:0000256" key="4">
    <source>
        <dbReference type="ARBA" id="ARBA00022692"/>
    </source>
</evidence>
<dbReference type="GO" id="GO:0033179">
    <property type="term" value="C:proton-transporting V-type ATPase, V0 domain"/>
    <property type="evidence" value="ECO:0007669"/>
    <property type="project" value="InterPro"/>
</dbReference>